<evidence type="ECO:0000313" key="3">
    <source>
        <dbReference type="Proteomes" id="UP000182658"/>
    </source>
</evidence>
<dbReference type="EMBL" id="KV875102">
    <property type="protein sequence ID" value="OIW24943.1"/>
    <property type="molecule type" value="Genomic_DNA"/>
</dbReference>
<dbReference type="Gene3D" id="2.60.40.10">
    <property type="entry name" value="Immunoglobulins"/>
    <property type="match status" value="1"/>
</dbReference>
<name>A0A1J7IB83_9PEZI</name>
<dbReference type="STRING" id="1408157.A0A1J7IB83"/>
<accession>A0A1J7IB83</accession>
<evidence type="ECO:0000259" key="1">
    <source>
        <dbReference type="Pfam" id="PF16355"/>
    </source>
</evidence>
<dbReference type="InterPro" id="IPR013783">
    <property type="entry name" value="Ig-like_fold"/>
</dbReference>
<sequence length="206" mass="23989">MSHKEDVTRLVSTFLNVAQPNMTFPIVFDVLSINYRGEGVRIGPNYSGLPRSHIPPLLSLLRRTYQRYLWWQLRDARDTHPFVAGEFVWTRWDYIGEPTPYDNARSSYSGIIDLAGFEKNRFYLYQARWRPDLPMSRSLHIGIGRIGLGLTTPVHVFSSGDEAKLFLSGQSQSRLKRDAMIYRFRWNDNKYQPGELYVAAYKDGKF</sequence>
<dbReference type="InterPro" id="IPR032311">
    <property type="entry name" value="DUF4982"/>
</dbReference>
<reference evidence="2 3" key="1">
    <citation type="submission" date="2016-10" db="EMBL/GenBank/DDBJ databases">
        <title>Draft genome sequence of Coniochaeta ligniaria NRRL30616, a lignocellulolytic fungus for bioabatement of inhibitors in plant biomass hydrolysates.</title>
        <authorList>
            <consortium name="DOE Joint Genome Institute"/>
            <person name="Jimenez D.J."/>
            <person name="Hector R.E."/>
            <person name="Riley R."/>
            <person name="Sun H."/>
            <person name="Grigoriev I.V."/>
            <person name="Van Elsas J.D."/>
            <person name="Nichols N.N."/>
        </authorList>
    </citation>
    <scope>NUCLEOTIDE SEQUENCE [LARGE SCALE GENOMIC DNA]</scope>
    <source>
        <strain evidence="2 3">NRRL 30616</strain>
    </source>
</reference>
<feature type="domain" description="DUF4982" evidence="1">
    <location>
        <begin position="151"/>
        <end position="205"/>
    </location>
</feature>
<gene>
    <name evidence="2" type="ORF">CONLIGDRAFT_684839</name>
</gene>
<proteinExistence type="predicted"/>
<dbReference type="PANTHER" id="PTHR42732">
    <property type="entry name" value="BETA-GALACTOSIDASE"/>
    <property type="match status" value="1"/>
</dbReference>
<evidence type="ECO:0000313" key="2">
    <source>
        <dbReference type="EMBL" id="OIW24943.1"/>
    </source>
</evidence>
<organism evidence="2 3">
    <name type="scientific">Coniochaeta ligniaria NRRL 30616</name>
    <dbReference type="NCBI Taxonomy" id="1408157"/>
    <lineage>
        <taxon>Eukaryota</taxon>
        <taxon>Fungi</taxon>
        <taxon>Dikarya</taxon>
        <taxon>Ascomycota</taxon>
        <taxon>Pezizomycotina</taxon>
        <taxon>Sordariomycetes</taxon>
        <taxon>Sordariomycetidae</taxon>
        <taxon>Coniochaetales</taxon>
        <taxon>Coniochaetaceae</taxon>
        <taxon>Coniochaeta</taxon>
    </lineage>
</organism>
<dbReference type="Proteomes" id="UP000182658">
    <property type="component" value="Unassembled WGS sequence"/>
</dbReference>
<dbReference type="PANTHER" id="PTHR42732:SF1">
    <property type="entry name" value="BETA-MANNOSIDASE"/>
    <property type="match status" value="1"/>
</dbReference>
<dbReference type="InterPro" id="IPR017853">
    <property type="entry name" value="GH"/>
</dbReference>
<dbReference type="AlphaFoldDB" id="A0A1J7IB83"/>
<dbReference type="OrthoDB" id="408532at2759"/>
<dbReference type="InParanoid" id="A0A1J7IB83"/>
<dbReference type="SUPFAM" id="SSF51445">
    <property type="entry name" value="(Trans)glycosidases"/>
    <property type="match status" value="1"/>
</dbReference>
<dbReference type="InterPro" id="IPR051913">
    <property type="entry name" value="GH2_Domain-Containing"/>
</dbReference>
<dbReference type="Gene3D" id="3.20.20.80">
    <property type="entry name" value="Glycosidases"/>
    <property type="match status" value="1"/>
</dbReference>
<keyword evidence="3" id="KW-1185">Reference proteome</keyword>
<protein>
    <recommendedName>
        <fullName evidence="1">DUF4982 domain-containing protein</fullName>
    </recommendedName>
</protein>
<dbReference type="Pfam" id="PF16355">
    <property type="entry name" value="DUF4982"/>
    <property type="match status" value="1"/>
</dbReference>